<feature type="transmembrane region" description="Helical" evidence="1">
    <location>
        <begin position="37"/>
        <end position="58"/>
    </location>
</feature>
<feature type="transmembrane region" description="Helical" evidence="1">
    <location>
        <begin position="189"/>
        <end position="205"/>
    </location>
</feature>
<dbReference type="AlphaFoldDB" id="A0A5P2D8J6"/>
<organism evidence="2 3">
    <name type="scientific">Streptomyces venezuelae</name>
    <dbReference type="NCBI Taxonomy" id="54571"/>
    <lineage>
        <taxon>Bacteria</taxon>
        <taxon>Bacillati</taxon>
        <taxon>Actinomycetota</taxon>
        <taxon>Actinomycetes</taxon>
        <taxon>Kitasatosporales</taxon>
        <taxon>Streptomycetaceae</taxon>
        <taxon>Streptomyces</taxon>
    </lineage>
</organism>
<feature type="transmembrane region" description="Helical" evidence="1">
    <location>
        <begin position="91"/>
        <end position="112"/>
    </location>
</feature>
<dbReference type="PANTHER" id="PTHR37422:SF13">
    <property type="entry name" value="LIPOPOLYSACCHARIDE BIOSYNTHESIS PROTEIN PA4999-RELATED"/>
    <property type="match status" value="1"/>
</dbReference>
<feature type="transmembrane region" description="Helical" evidence="1">
    <location>
        <begin position="124"/>
        <end position="145"/>
    </location>
</feature>
<dbReference type="RefSeq" id="WP_150211171.1">
    <property type="nucleotide sequence ID" value="NZ_CP029190.1"/>
</dbReference>
<dbReference type="PANTHER" id="PTHR37422">
    <property type="entry name" value="TEICHURONIC ACID BIOSYNTHESIS PROTEIN TUAE"/>
    <property type="match status" value="1"/>
</dbReference>
<feature type="transmembrane region" description="Helical" evidence="1">
    <location>
        <begin position="65"/>
        <end position="85"/>
    </location>
</feature>
<feature type="transmembrane region" description="Helical" evidence="1">
    <location>
        <begin position="165"/>
        <end position="182"/>
    </location>
</feature>
<evidence type="ECO:0008006" key="4">
    <source>
        <dbReference type="Google" id="ProtNLM"/>
    </source>
</evidence>
<name>A0A5P2D8J6_STRVZ</name>
<keyword evidence="1" id="KW-1133">Transmembrane helix</keyword>
<feature type="transmembrane region" description="Helical" evidence="1">
    <location>
        <begin position="237"/>
        <end position="257"/>
    </location>
</feature>
<proteinExistence type="predicted"/>
<dbReference type="EMBL" id="CP029190">
    <property type="protein sequence ID" value="QES51425.1"/>
    <property type="molecule type" value="Genomic_DNA"/>
</dbReference>
<accession>A0A5P2D8J6</accession>
<evidence type="ECO:0000313" key="2">
    <source>
        <dbReference type="EMBL" id="QES51425.1"/>
    </source>
</evidence>
<keyword evidence="1" id="KW-0812">Transmembrane</keyword>
<dbReference type="Proteomes" id="UP000325211">
    <property type="component" value="Chromosome"/>
</dbReference>
<feature type="transmembrane region" description="Helical" evidence="1">
    <location>
        <begin position="345"/>
        <end position="364"/>
    </location>
</feature>
<evidence type="ECO:0000256" key="1">
    <source>
        <dbReference type="SAM" id="Phobius"/>
    </source>
</evidence>
<reference evidence="2 3" key="1">
    <citation type="submission" date="2018-05" db="EMBL/GenBank/DDBJ databases">
        <title>Streptomyces venezuelae.</title>
        <authorList>
            <person name="Kim W."/>
            <person name="Lee N."/>
            <person name="Cho B.-K."/>
        </authorList>
    </citation>
    <scope>NUCLEOTIDE SEQUENCE [LARGE SCALE GENOMIC DNA]</scope>
    <source>
        <strain evidence="2 3">ATCC 21782</strain>
    </source>
</reference>
<evidence type="ECO:0000313" key="3">
    <source>
        <dbReference type="Proteomes" id="UP000325211"/>
    </source>
</evidence>
<protein>
    <recommendedName>
        <fullName evidence="4">O-antigen ligase domain-containing protein</fullName>
    </recommendedName>
</protein>
<sequence>MDTGHTSKIVGTVWGLLVLNTLGSAGAQTIVPLPRSLIQMVTMGALVAAFALALAVNLRLRIRASAFLVLLTLLLVPSVMSSANLESGFGALFRCTRLALFVGTLWLLSRWWDGGLGFVRRHIRMYFAVLGSVAAGAVISPGAAMPELYGGRLVGALWPLTPPQIGQYAAVITGLTVLLVLGRRTDGRSAAVVIVPALVLLALTHTRTATLGLVIGLVLAIGSLVLTSAAARRFFGWAVLCAVVAAVGFNSALQAWFLRGQSKENFSNLTGRAKVWDALLAAPRTTTEQLFGMGLGDKSFGGLPIDNSWLAVYHEQGLTGAALVAAVIVVLGGVALLRPPSLQRACAIFLIAYCAIASYTEAGLGDASPYLLHLAVAASLLAAPAAATPLPAAEAPGRPVPGRVRTTEVT</sequence>
<gene>
    <name evidence="2" type="ORF">DEJ50_29865</name>
</gene>
<keyword evidence="1" id="KW-0472">Membrane</keyword>
<dbReference type="OrthoDB" id="3807821at2"/>
<dbReference type="InterPro" id="IPR051533">
    <property type="entry name" value="WaaL-like"/>
</dbReference>
<feature type="transmembrane region" description="Helical" evidence="1">
    <location>
        <begin position="211"/>
        <end position="230"/>
    </location>
</feature>
<feature type="transmembrane region" description="Helical" evidence="1">
    <location>
        <begin position="318"/>
        <end position="338"/>
    </location>
</feature>